<dbReference type="InterPro" id="IPR041440">
    <property type="entry name" value="HypF_C"/>
</dbReference>
<sequence length="789" mass="86606">MEINKSISAGRINISGVVQGVGFRPFLFQLAHDYGFNGEVSNTSRGVRLVVEGNPEKMDDFCRDIVKKHPPLASVCDLQYTPVPVRGYIDFTICTSHGEGERSALISPDVSVCDDCLKEMTDPTDRRFEYPFINCTNCGPRYTIIKDIPYDRPKTAMASFPMCPACRKEYDDPMNRRFHAQPNACPVCGPHTFLVDAGGRPVDCTPGEAVEKAALLLKQGHIVAIKGLGGFHLAVDAACHPGVTRLREAKKRPDKPFALMARCPGDAACHVVMTPEEERLLTSRHRPIVLLQKRRSPGDRCLNDNGQERGLHGALPLSDAVAPDNPFLGVMLPYTPLHYLLLEKGPSILVMTSGNPGGEPLSIDNDHALAAFSHMADYFLLHNRDIYFRADDSIMQVQENVPRFFRRSRGYAPMPVFLKQSMPRVLACGGGLKSTLCLTRENRAFLSQHIGDLDNEKVFHFYKTSVDHLKRILDISPDIIAHDLHPGYMSTSWAGEQQGMIKVGVQHHHAHAVSCMAENGIVEPVIAVTLDGTGLGSDGAIWGGEVLTCTLTDFQRRAHLKYIPMPGGDAAVLEPWRMAAAYLWHIRGNDFLDLKIPLIQRLGRAKLNFVATMMTRGVNCPLTSSCGRLFDAVASLLGLRDKISFEGQAAMNLQAMSHMENKGAYGIEFNDAFDENGQSVMEMDLAPAFIEMLQEMEQGLSCGSIGGRFHETVIEAFSRAVLVVSDKTGICKVVLSGGVFNNGWILSGILKRLEDQGLKVYTHEKVPAGDGGISLGQAVIAGQRAKISE</sequence>
<dbReference type="Proteomes" id="UP000192418">
    <property type="component" value="Unassembled WGS sequence"/>
</dbReference>
<dbReference type="Gene3D" id="3.90.870.50">
    <property type="match status" value="1"/>
</dbReference>
<evidence type="ECO:0000256" key="3">
    <source>
        <dbReference type="ARBA" id="ARBA00022598"/>
    </source>
</evidence>
<comment type="catalytic activity">
    <reaction evidence="7">
        <text>C-terminal L-cysteinyl-[HypE protein] + carbamoyl phosphate + ATP + H2O = C-terminal S-carboxamide-L-cysteinyl-[HypE protein] + AMP + phosphate + diphosphate + H(+)</text>
        <dbReference type="Rhea" id="RHEA:55636"/>
        <dbReference type="Rhea" id="RHEA-COMP:14247"/>
        <dbReference type="Rhea" id="RHEA-COMP:14392"/>
        <dbReference type="ChEBI" id="CHEBI:15377"/>
        <dbReference type="ChEBI" id="CHEBI:15378"/>
        <dbReference type="ChEBI" id="CHEBI:30616"/>
        <dbReference type="ChEBI" id="CHEBI:33019"/>
        <dbReference type="ChEBI" id="CHEBI:43474"/>
        <dbReference type="ChEBI" id="CHEBI:58228"/>
        <dbReference type="ChEBI" id="CHEBI:76913"/>
        <dbReference type="ChEBI" id="CHEBI:139126"/>
        <dbReference type="ChEBI" id="CHEBI:456215"/>
    </reaction>
</comment>
<dbReference type="GO" id="GO:0051604">
    <property type="term" value="P:protein maturation"/>
    <property type="evidence" value="ECO:0007669"/>
    <property type="project" value="TreeGrafter"/>
</dbReference>
<dbReference type="Gene3D" id="3.30.110.120">
    <property type="match status" value="1"/>
</dbReference>
<dbReference type="Gene3D" id="3.30.420.360">
    <property type="match status" value="1"/>
</dbReference>
<evidence type="ECO:0000313" key="12">
    <source>
        <dbReference type="EMBL" id="SMC37668.1"/>
    </source>
</evidence>
<keyword evidence="9" id="KW-0378">Hydrolase</keyword>
<dbReference type="Gene3D" id="3.30.420.40">
    <property type="match status" value="1"/>
</dbReference>
<keyword evidence="5" id="KW-0863">Zinc-finger</keyword>
<evidence type="ECO:0000256" key="9">
    <source>
        <dbReference type="PROSITE-ProRule" id="PRU00520"/>
    </source>
</evidence>
<keyword evidence="13" id="KW-1185">Reference proteome</keyword>
<dbReference type="EMBL" id="FWXY01000001">
    <property type="protein sequence ID" value="SMC37668.1"/>
    <property type="molecule type" value="Genomic_DNA"/>
</dbReference>
<evidence type="ECO:0000313" key="13">
    <source>
        <dbReference type="Proteomes" id="UP000192418"/>
    </source>
</evidence>
<evidence type="ECO:0000256" key="8">
    <source>
        <dbReference type="PIRNR" id="PIRNR006256"/>
    </source>
</evidence>
<evidence type="ECO:0000256" key="4">
    <source>
        <dbReference type="ARBA" id="ARBA00022723"/>
    </source>
</evidence>
<dbReference type="InterPro" id="IPR004421">
    <property type="entry name" value="Carbamoyltransferase_HypF"/>
</dbReference>
<feature type="domain" description="Acylphosphatase-like" evidence="10">
    <location>
        <begin position="9"/>
        <end position="95"/>
    </location>
</feature>
<keyword evidence="12" id="KW-0808">Transferase</keyword>
<dbReference type="InterPro" id="IPR017968">
    <property type="entry name" value="Acylphosphatase_CS"/>
</dbReference>
<dbReference type="GO" id="GO:0003998">
    <property type="term" value="F:acylphosphatase activity"/>
    <property type="evidence" value="ECO:0007669"/>
    <property type="project" value="UniProtKB-EC"/>
</dbReference>
<dbReference type="FunFam" id="3.30.420.40:FF:000124">
    <property type="entry name" value="Carbamoyltransferase HypF"/>
    <property type="match status" value="1"/>
</dbReference>
<reference evidence="12 13" key="1">
    <citation type="submission" date="2017-04" db="EMBL/GenBank/DDBJ databases">
        <authorList>
            <person name="Afonso C.L."/>
            <person name="Miller P.J."/>
            <person name="Scott M.A."/>
            <person name="Spackman E."/>
            <person name="Goraichik I."/>
            <person name="Dimitrov K.M."/>
            <person name="Suarez D.L."/>
            <person name="Swayne D.E."/>
        </authorList>
    </citation>
    <scope>NUCLEOTIDE SEQUENCE [LARGE SCALE GENOMIC DNA]</scope>
    <source>
        <strain evidence="12 13">DSM 3385</strain>
    </source>
</reference>
<protein>
    <recommendedName>
        <fullName evidence="8">Carbamoyltransferase</fullName>
        <ecNumber evidence="8">6.2.-.-</ecNumber>
    </recommendedName>
</protein>
<dbReference type="Pfam" id="PF07503">
    <property type="entry name" value="zf-HYPF"/>
    <property type="match status" value="2"/>
</dbReference>
<dbReference type="InterPro" id="IPR017945">
    <property type="entry name" value="DHBP_synth_RibB-like_a/b_dom"/>
</dbReference>
<evidence type="ECO:0000256" key="7">
    <source>
        <dbReference type="ARBA" id="ARBA00048220"/>
    </source>
</evidence>
<dbReference type="RefSeq" id="WP_084066524.1">
    <property type="nucleotide sequence ID" value="NZ_FWXY01000001.1"/>
</dbReference>
<dbReference type="AlphaFoldDB" id="A0A1W1YPK8"/>
<keyword evidence="6" id="KW-0862">Zinc</keyword>
<dbReference type="GO" id="GO:0003725">
    <property type="term" value="F:double-stranded RNA binding"/>
    <property type="evidence" value="ECO:0007669"/>
    <property type="project" value="InterPro"/>
</dbReference>
<comment type="pathway">
    <text evidence="1">Protein modification; [NiFe] hydrogenase maturation.</text>
</comment>
<dbReference type="GO" id="GO:0008270">
    <property type="term" value="F:zinc ion binding"/>
    <property type="evidence" value="ECO:0007669"/>
    <property type="project" value="UniProtKB-KW"/>
</dbReference>
<dbReference type="PROSITE" id="PS00150">
    <property type="entry name" value="ACYLPHOSPHATASE_1"/>
    <property type="match status" value="1"/>
</dbReference>
<dbReference type="EC" id="6.2.-.-" evidence="8"/>
<dbReference type="GO" id="GO:0016874">
    <property type="term" value="F:ligase activity"/>
    <property type="evidence" value="ECO:0007669"/>
    <property type="project" value="UniProtKB-UniRule"/>
</dbReference>
<dbReference type="InterPro" id="IPR036046">
    <property type="entry name" value="Acylphosphatase-like_dom_sf"/>
</dbReference>
<evidence type="ECO:0000256" key="2">
    <source>
        <dbReference type="ARBA" id="ARBA00008097"/>
    </source>
</evidence>
<name>A0A1W1YPK8_9BACT</name>
<gene>
    <name evidence="12" type="ORF">SAMN02746065_101214</name>
</gene>
<dbReference type="UniPathway" id="UPA00335"/>
<feature type="active site" evidence="9">
    <location>
        <position position="24"/>
    </location>
</feature>
<evidence type="ECO:0000256" key="1">
    <source>
        <dbReference type="ARBA" id="ARBA00004711"/>
    </source>
</evidence>
<dbReference type="Pfam" id="PF01300">
    <property type="entry name" value="Sua5_yciO_yrdC"/>
    <property type="match status" value="1"/>
</dbReference>
<accession>A0A1W1YPK8</accession>
<proteinExistence type="inferred from homology"/>
<evidence type="ECO:0000256" key="6">
    <source>
        <dbReference type="ARBA" id="ARBA00022833"/>
    </source>
</evidence>
<keyword evidence="4" id="KW-0479">Metal-binding</keyword>
<dbReference type="Pfam" id="PF00708">
    <property type="entry name" value="Acylphosphatase"/>
    <property type="match status" value="1"/>
</dbReference>
<dbReference type="SUPFAM" id="SSF53067">
    <property type="entry name" value="Actin-like ATPase domain"/>
    <property type="match status" value="1"/>
</dbReference>
<keyword evidence="3" id="KW-0436">Ligase</keyword>
<dbReference type="PROSITE" id="PS51163">
    <property type="entry name" value="YRDC"/>
    <property type="match status" value="1"/>
</dbReference>
<dbReference type="SUPFAM" id="SSF55821">
    <property type="entry name" value="YrdC/RibB"/>
    <property type="match status" value="1"/>
</dbReference>
<dbReference type="NCBIfam" id="TIGR00143">
    <property type="entry name" value="hypF"/>
    <property type="match status" value="1"/>
</dbReference>
<comment type="similarity">
    <text evidence="2 8">Belongs to the carbamoyltransferase HypF family.</text>
</comment>
<dbReference type="PANTHER" id="PTHR42959">
    <property type="entry name" value="CARBAMOYLTRANSFERASE"/>
    <property type="match status" value="1"/>
</dbReference>
<dbReference type="InterPro" id="IPR043129">
    <property type="entry name" value="ATPase_NBD"/>
</dbReference>
<dbReference type="STRING" id="1121400.SAMN02746065_101214"/>
<dbReference type="PANTHER" id="PTHR42959:SF1">
    <property type="entry name" value="CARBAMOYLTRANSFERASE HYPF"/>
    <property type="match status" value="1"/>
</dbReference>
<organism evidence="12 13">
    <name type="scientific">Desulfocicer vacuolatum DSM 3385</name>
    <dbReference type="NCBI Taxonomy" id="1121400"/>
    <lineage>
        <taxon>Bacteria</taxon>
        <taxon>Pseudomonadati</taxon>
        <taxon>Thermodesulfobacteriota</taxon>
        <taxon>Desulfobacteria</taxon>
        <taxon>Desulfobacterales</taxon>
        <taxon>Desulfobacteraceae</taxon>
        <taxon>Desulfocicer</taxon>
    </lineage>
</organism>
<dbReference type="PIRSF" id="PIRSF006256">
    <property type="entry name" value="CMPcnvr_hdrg_mat"/>
    <property type="match status" value="1"/>
</dbReference>
<evidence type="ECO:0000256" key="5">
    <source>
        <dbReference type="ARBA" id="ARBA00022771"/>
    </source>
</evidence>
<dbReference type="Pfam" id="PF17788">
    <property type="entry name" value="HypF_C"/>
    <property type="match status" value="1"/>
</dbReference>
<dbReference type="InterPro" id="IPR051060">
    <property type="entry name" value="Carbamoyltrans_HypF-like"/>
</dbReference>
<feature type="domain" description="YrdC-like" evidence="11">
    <location>
        <begin position="207"/>
        <end position="410"/>
    </location>
</feature>
<dbReference type="GO" id="GO:0016743">
    <property type="term" value="F:carboxyl- or carbamoyltransferase activity"/>
    <property type="evidence" value="ECO:0007669"/>
    <property type="project" value="UniProtKB-UniRule"/>
</dbReference>
<dbReference type="InterPro" id="IPR001792">
    <property type="entry name" value="Acylphosphatase-like_dom"/>
</dbReference>
<comment type="catalytic activity">
    <reaction evidence="9">
        <text>an acyl phosphate + H2O = a carboxylate + phosphate + H(+)</text>
        <dbReference type="Rhea" id="RHEA:14965"/>
        <dbReference type="ChEBI" id="CHEBI:15377"/>
        <dbReference type="ChEBI" id="CHEBI:15378"/>
        <dbReference type="ChEBI" id="CHEBI:29067"/>
        <dbReference type="ChEBI" id="CHEBI:43474"/>
        <dbReference type="ChEBI" id="CHEBI:59918"/>
        <dbReference type="EC" id="3.6.1.7"/>
    </reaction>
</comment>
<feature type="active site" evidence="9">
    <location>
        <position position="42"/>
    </location>
</feature>
<dbReference type="InterPro" id="IPR011125">
    <property type="entry name" value="Znf_HypF"/>
</dbReference>
<dbReference type="SUPFAM" id="SSF54975">
    <property type="entry name" value="Acylphosphatase/BLUF domain-like"/>
    <property type="match status" value="1"/>
</dbReference>
<evidence type="ECO:0000259" key="11">
    <source>
        <dbReference type="PROSITE" id="PS51163"/>
    </source>
</evidence>
<dbReference type="InterPro" id="IPR006070">
    <property type="entry name" value="Sua5-like_dom"/>
</dbReference>
<dbReference type="InterPro" id="IPR055128">
    <property type="entry name" value="HypF_C_2"/>
</dbReference>
<dbReference type="OrthoDB" id="9808093at2"/>
<dbReference type="Pfam" id="PF22521">
    <property type="entry name" value="HypF_C_2"/>
    <property type="match status" value="1"/>
</dbReference>
<evidence type="ECO:0000259" key="10">
    <source>
        <dbReference type="PROSITE" id="PS51160"/>
    </source>
</evidence>
<dbReference type="PROSITE" id="PS51160">
    <property type="entry name" value="ACYLPHOSPHATASE_3"/>
    <property type="match status" value="1"/>
</dbReference>